<sequence>LHLGASTKEAQKRVAIVIASQVMDALKGGEVRNAVNLSTLSSFEKISP</sequence>
<dbReference type="Gene3D" id="3.40.50.720">
    <property type="entry name" value="NAD(P)-binding Rossmann-like Domain"/>
    <property type="match status" value="1"/>
</dbReference>
<dbReference type="EMBL" id="BARS01046473">
    <property type="protein sequence ID" value="GAG29802.1"/>
    <property type="molecule type" value="Genomic_DNA"/>
</dbReference>
<accession>X0X2Z7</accession>
<dbReference type="AlphaFoldDB" id="X0X2Z7"/>
<feature type="non-terminal residue" evidence="1">
    <location>
        <position position="1"/>
    </location>
</feature>
<proteinExistence type="predicted"/>
<name>X0X2Z7_9ZZZZ</name>
<evidence type="ECO:0008006" key="2">
    <source>
        <dbReference type="Google" id="ProtNLM"/>
    </source>
</evidence>
<gene>
    <name evidence="1" type="ORF">S01H1_69957</name>
</gene>
<organism evidence="1">
    <name type="scientific">marine sediment metagenome</name>
    <dbReference type="NCBI Taxonomy" id="412755"/>
    <lineage>
        <taxon>unclassified sequences</taxon>
        <taxon>metagenomes</taxon>
        <taxon>ecological metagenomes</taxon>
    </lineage>
</organism>
<evidence type="ECO:0000313" key="1">
    <source>
        <dbReference type="EMBL" id="GAG29802.1"/>
    </source>
</evidence>
<reference evidence="1" key="1">
    <citation type="journal article" date="2014" name="Front. Microbiol.">
        <title>High frequency of phylogenetically diverse reductive dehalogenase-homologous genes in deep subseafloor sedimentary metagenomes.</title>
        <authorList>
            <person name="Kawai M."/>
            <person name="Futagami T."/>
            <person name="Toyoda A."/>
            <person name="Takaki Y."/>
            <person name="Nishi S."/>
            <person name="Hori S."/>
            <person name="Arai W."/>
            <person name="Tsubouchi T."/>
            <person name="Morono Y."/>
            <person name="Uchiyama I."/>
            <person name="Ito T."/>
            <person name="Fujiyama A."/>
            <person name="Inagaki F."/>
            <person name="Takami H."/>
        </authorList>
    </citation>
    <scope>NUCLEOTIDE SEQUENCE</scope>
    <source>
        <strain evidence="1">Expedition CK06-06</strain>
    </source>
</reference>
<comment type="caution">
    <text evidence="1">The sequence shown here is derived from an EMBL/GenBank/DDBJ whole genome shotgun (WGS) entry which is preliminary data.</text>
</comment>
<protein>
    <recommendedName>
        <fullName evidence="2">D-isomer specific 2-hydroxyacid dehydrogenase NAD-binding domain-containing protein</fullName>
    </recommendedName>
</protein>